<evidence type="ECO:0000256" key="6">
    <source>
        <dbReference type="ARBA" id="ARBA00022769"/>
    </source>
</evidence>
<dbReference type="AlphaFoldDB" id="A0A0B3WP23"/>
<dbReference type="STRING" id="1577792.QX51_14870"/>
<evidence type="ECO:0000256" key="10">
    <source>
        <dbReference type="ARBA" id="ARBA00026033"/>
    </source>
</evidence>
<evidence type="ECO:0000256" key="3">
    <source>
        <dbReference type="ARBA" id="ARBA00022490"/>
    </source>
</evidence>
<evidence type="ECO:0000256" key="9">
    <source>
        <dbReference type="ARBA" id="ARBA00023204"/>
    </source>
</evidence>
<dbReference type="EMBL" id="JWHR01000116">
    <property type="protein sequence ID" value="KHS56240.1"/>
    <property type="molecule type" value="Genomic_DNA"/>
</dbReference>
<dbReference type="GO" id="GO:0005524">
    <property type="term" value="F:ATP binding"/>
    <property type="evidence" value="ECO:0007669"/>
    <property type="project" value="UniProtKB-UniRule"/>
</dbReference>
<dbReference type="PANTHER" id="PTHR24029:SF0">
    <property type="entry name" value="UVRABC SYSTEM PROTEIN B"/>
    <property type="match status" value="1"/>
</dbReference>
<comment type="domain">
    <text evidence="12">The beta-hairpin motif is involved in DNA binding.</text>
</comment>
<dbReference type="GO" id="GO:0016887">
    <property type="term" value="F:ATP hydrolysis activity"/>
    <property type="evidence" value="ECO:0007669"/>
    <property type="project" value="InterPro"/>
</dbReference>
<dbReference type="InterPro" id="IPR004807">
    <property type="entry name" value="UvrB"/>
</dbReference>
<dbReference type="PANTHER" id="PTHR24029">
    <property type="entry name" value="UVRABC SYSTEM PROTEIN B"/>
    <property type="match status" value="1"/>
</dbReference>
<dbReference type="GO" id="GO:0009381">
    <property type="term" value="F:excinuclease ABC activity"/>
    <property type="evidence" value="ECO:0007669"/>
    <property type="project" value="UniProtKB-UniRule"/>
</dbReference>
<dbReference type="OrthoDB" id="9806651at2"/>
<feature type="binding site" evidence="12">
    <location>
        <begin position="37"/>
        <end position="44"/>
    </location>
    <ligand>
        <name>ATP</name>
        <dbReference type="ChEBI" id="CHEBI:30616"/>
    </ligand>
</feature>
<dbReference type="Pfam" id="PF17757">
    <property type="entry name" value="UvrB_inter"/>
    <property type="match status" value="1"/>
</dbReference>
<dbReference type="InterPro" id="IPR027417">
    <property type="entry name" value="P-loop_NTPase"/>
</dbReference>
<dbReference type="GO" id="GO:0009380">
    <property type="term" value="C:excinuclease repair complex"/>
    <property type="evidence" value="ECO:0007669"/>
    <property type="project" value="InterPro"/>
</dbReference>
<evidence type="ECO:0000256" key="14">
    <source>
        <dbReference type="SAM" id="Coils"/>
    </source>
</evidence>
<comment type="function">
    <text evidence="12">The UvrABC repair system catalyzes the recognition and processing of DNA lesions. A damage recognition complex composed of 2 UvrA and 2 UvrB subunits scans DNA for abnormalities. Upon binding of the UvrA(2)B(2) complex to a putative damaged site, the DNA wraps around one UvrB monomer. DNA wrap is dependent on ATP binding by UvrB and probably causes local melting of the DNA helix, facilitating insertion of UvrB beta-hairpin between the DNA strands. Then UvrB probes one DNA strand for the presence of a lesion. If a lesion is found the UvrA subunits dissociate and the UvrB-DNA preincision complex is formed. This complex is subsequently bound by UvrC and the second UvrB is released. If no lesion is found, the DNA wraps around the other UvrB subunit that will check the other stand for damage.</text>
</comment>
<evidence type="ECO:0000313" key="19">
    <source>
        <dbReference type="Proteomes" id="UP000031189"/>
    </source>
</evidence>
<dbReference type="Pfam" id="PF12344">
    <property type="entry name" value="UvrB"/>
    <property type="match status" value="1"/>
</dbReference>
<organism evidence="18 19">
    <name type="scientific">Terrisporobacter othiniensis</name>
    <dbReference type="NCBI Taxonomy" id="1577792"/>
    <lineage>
        <taxon>Bacteria</taxon>
        <taxon>Bacillati</taxon>
        <taxon>Bacillota</taxon>
        <taxon>Clostridia</taxon>
        <taxon>Peptostreptococcales</taxon>
        <taxon>Peptostreptococcaceae</taxon>
        <taxon>Terrisporobacter</taxon>
    </lineage>
</organism>
<keyword evidence="19" id="KW-1185">Reference proteome</keyword>
<dbReference type="SUPFAM" id="SSF46600">
    <property type="entry name" value="C-terminal UvrC-binding domain of UvrB"/>
    <property type="match status" value="1"/>
</dbReference>
<evidence type="ECO:0000313" key="18">
    <source>
        <dbReference type="EMBL" id="KHS56240.1"/>
    </source>
</evidence>
<keyword evidence="4 12" id="KW-0547">Nucleotide-binding</keyword>
<dbReference type="Pfam" id="PF00271">
    <property type="entry name" value="Helicase_C"/>
    <property type="match status" value="1"/>
</dbReference>
<evidence type="ECO:0000256" key="7">
    <source>
        <dbReference type="ARBA" id="ARBA00022840"/>
    </source>
</evidence>
<keyword evidence="8 12" id="KW-0267">Excision nuclease</keyword>
<evidence type="ECO:0000256" key="1">
    <source>
        <dbReference type="ARBA" id="ARBA00004496"/>
    </source>
</evidence>
<dbReference type="Pfam" id="PF02151">
    <property type="entry name" value="UVR"/>
    <property type="match status" value="1"/>
</dbReference>
<dbReference type="HAMAP" id="MF_00204">
    <property type="entry name" value="UvrB"/>
    <property type="match status" value="1"/>
</dbReference>
<dbReference type="NCBIfam" id="TIGR00631">
    <property type="entry name" value="uvrb"/>
    <property type="match status" value="1"/>
</dbReference>
<dbReference type="RefSeq" id="WP_039680688.1">
    <property type="nucleotide sequence ID" value="NZ_JAWGXO010000014.1"/>
</dbReference>
<dbReference type="SUPFAM" id="SSF52540">
    <property type="entry name" value="P-loop containing nucleoside triphosphate hydrolases"/>
    <property type="match status" value="2"/>
</dbReference>
<dbReference type="InterPro" id="IPR001650">
    <property type="entry name" value="Helicase_C-like"/>
</dbReference>
<evidence type="ECO:0000256" key="8">
    <source>
        <dbReference type="ARBA" id="ARBA00022881"/>
    </source>
</evidence>
<dbReference type="InterPro" id="IPR041471">
    <property type="entry name" value="UvrB_inter"/>
</dbReference>
<dbReference type="PROSITE" id="PS51192">
    <property type="entry name" value="HELICASE_ATP_BIND_1"/>
    <property type="match status" value="1"/>
</dbReference>
<evidence type="ECO:0000259" key="16">
    <source>
        <dbReference type="PROSITE" id="PS51192"/>
    </source>
</evidence>
<accession>A0A0B3WP23</accession>
<evidence type="ECO:0000256" key="11">
    <source>
        <dbReference type="ARBA" id="ARBA00029504"/>
    </source>
</evidence>
<dbReference type="NCBIfam" id="NF003673">
    <property type="entry name" value="PRK05298.1"/>
    <property type="match status" value="1"/>
</dbReference>
<comment type="subcellular location">
    <subcellularLocation>
        <location evidence="1 12 13">Cytoplasm</location>
    </subcellularLocation>
</comment>
<feature type="short sequence motif" description="Beta-hairpin" evidence="12">
    <location>
        <begin position="90"/>
        <end position="113"/>
    </location>
</feature>
<sequence length="656" mass="74824">MDFEIQSAFKPTGDQPEAIKEIVTSINNDEKFQTLLGVTGSGKTFTMANIIREVKKPTLILAHNKTLAAQLYSEFKEFFPNNAVEYFVSYYDYYQPEAYVASSDTYIEKDASINDEIDKLRHSATASILERDDVIVVSSVSCIYGIGDPDDYKKLMLSIRTGMEIDRDTLIRKLVDIQYERNDINFVRGTFRVRGDILELFPASDDEKAIRIEFFGDEIDRIVEIDYVTGKILGTRSYVAVFPASHYVTTPEKVAHAVEAIEKELAETVQSFKNNDKLLEAQRIEQRTKYDIEMLNEIGTCQGIENYSRHITGREEGEKPYTLMSFFPDDFLLIVDESHVTIPQVRGMYAGDRSRKQSLIENGFRLPSAYDNRPLNFAEFEENINQVLFVSATPGPYEIEHSTTVAQQIIRPTGLLDPIIEVRPIENQIDNLVGEINKVTEKGERVLITTLTKKMSEDLTNYLKEIGIKVKYLHSDIDTLERTEIIRDLRLGKFDVLVGINLLREGLDIPEVSLVAILDADKEGFLRSETSLIQTVGRAARNSEGRVIMYADKITRSMAATIEETKRRREIQSQYNEENGIVPKTIVKEVRDSIETLKPADEEVVFGIAESEDEYEVQNNIEALQKEMMEAAQNLQFERAAQLRDKIKELGERIKN</sequence>
<dbReference type="GO" id="GO:0009432">
    <property type="term" value="P:SOS response"/>
    <property type="evidence" value="ECO:0007669"/>
    <property type="project" value="UniProtKB-UniRule"/>
</dbReference>
<keyword evidence="6 12" id="KW-0228">DNA excision</keyword>
<comment type="caution">
    <text evidence="18">The sequence shown here is derived from an EMBL/GenBank/DDBJ whole genome shotgun (WGS) entry which is preliminary data.</text>
</comment>
<keyword evidence="9 12" id="KW-0234">DNA repair</keyword>
<evidence type="ECO:0000256" key="4">
    <source>
        <dbReference type="ARBA" id="ARBA00022741"/>
    </source>
</evidence>
<proteinExistence type="inferred from homology"/>
<dbReference type="PROSITE" id="PS51194">
    <property type="entry name" value="HELICASE_CTER"/>
    <property type="match status" value="1"/>
</dbReference>
<dbReference type="InterPro" id="IPR001943">
    <property type="entry name" value="UVR_dom"/>
</dbReference>
<dbReference type="InterPro" id="IPR036876">
    <property type="entry name" value="UVR_dom_sf"/>
</dbReference>
<keyword evidence="14" id="KW-0175">Coiled coil</keyword>
<feature type="domain" description="UVR" evidence="15">
    <location>
        <begin position="618"/>
        <end position="653"/>
    </location>
</feature>
<comment type="subunit">
    <text evidence="10 12 13">Forms a heterotetramer with UvrA during the search for lesions. Interacts with UvrC in an incision complex.</text>
</comment>
<keyword evidence="7 12" id="KW-0067">ATP-binding</keyword>
<dbReference type="InterPro" id="IPR014001">
    <property type="entry name" value="Helicase_ATP-bd"/>
</dbReference>
<dbReference type="CDD" id="cd17916">
    <property type="entry name" value="DEXHc_UvrB"/>
    <property type="match status" value="1"/>
</dbReference>
<comment type="similarity">
    <text evidence="2 12 13">Belongs to the UvrB family.</text>
</comment>
<gene>
    <name evidence="12" type="primary">uvrB</name>
    <name evidence="18" type="ORF">QX51_14870</name>
</gene>
<protein>
    <recommendedName>
        <fullName evidence="11 12">UvrABC system protein B</fullName>
        <shortName evidence="12">Protein UvrB</shortName>
    </recommendedName>
    <alternativeName>
        <fullName evidence="12">Excinuclease ABC subunit B</fullName>
    </alternativeName>
</protein>
<keyword evidence="5 12" id="KW-0227">DNA damage</keyword>
<evidence type="ECO:0000256" key="12">
    <source>
        <dbReference type="HAMAP-Rule" id="MF_00204"/>
    </source>
</evidence>
<dbReference type="GO" id="GO:0006289">
    <property type="term" value="P:nucleotide-excision repair"/>
    <property type="evidence" value="ECO:0007669"/>
    <property type="project" value="UniProtKB-UniRule"/>
</dbReference>
<keyword evidence="3 12" id="KW-0963">Cytoplasm</keyword>
<feature type="domain" description="Helicase ATP-binding" evidence="16">
    <location>
        <begin position="24"/>
        <end position="158"/>
    </location>
</feature>
<reference evidence="18 19" key="1">
    <citation type="submission" date="2014-12" db="EMBL/GenBank/DDBJ databases">
        <title>Draft genome sequence of Terrisporobacter sp. 08-306576, isolated from the blood culture of a bacteremia patient.</title>
        <authorList>
            <person name="Lund L.C."/>
            <person name="Sydenham T.V."/>
            <person name="Hogh S.V."/>
            <person name="Skov M.N."/>
            <person name="Kemp M."/>
            <person name="Justesen U.S."/>
        </authorList>
    </citation>
    <scope>NUCLEOTIDE SEQUENCE [LARGE SCALE GENOMIC DNA]</scope>
    <source>
        <strain evidence="18 19">08-306576</strain>
    </source>
</reference>
<dbReference type="SMART" id="SM00487">
    <property type="entry name" value="DEXDc"/>
    <property type="match status" value="1"/>
</dbReference>
<dbReference type="Pfam" id="PF04851">
    <property type="entry name" value="ResIII"/>
    <property type="match status" value="1"/>
</dbReference>
<evidence type="ECO:0000256" key="5">
    <source>
        <dbReference type="ARBA" id="ARBA00022763"/>
    </source>
</evidence>
<dbReference type="PROSITE" id="PS50151">
    <property type="entry name" value="UVR"/>
    <property type="match status" value="1"/>
</dbReference>
<dbReference type="GO" id="GO:0003677">
    <property type="term" value="F:DNA binding"/>
    <property type="evidence" value="ECO:0007669"/>
    <property type="project" value="UniProtKB-UniRule"/>
</dbReference>
<keyword evidence="12 13" id="KW-0742">SOS response</keyword>
<dbReference type="SMART" id="SM00490">
    <property type="entry name" value="HELICc"/>
    <property type="match status" value="1"/>
</dbReference>
<name>A0A0B3WP23_9FIRM</name>
<feature type="coiled-coil region" evidence="14">
    <location>
        <begin position="614"/>
        <end position="641"/>
    </location>
</feature>
<dbReference type="CDD" id="cd18790">
    <property type="entry name" value="SF2_C_UvrB"/>
    <property type="match status" value="1"/>
</dbReference>
<dbReference type="InterPro" id="IPR006935">
    <property type="entry name" value="Helicase/UvrB_N"/>
</dbReference>
<feature type="domain" description="Helicase C-terminal" evidence="17">
    <location>
        <begin position="428"/>
        <end position="594"/>
    </location>
</feature>
<dbReference type="GO" id="GO:0005737">
    <property type="term" value="C:cytoplasm"/>
    <property type="evidence" value="ECO:0007669"/>
    <property type="project" value="UniProtKB-SubCell"/>
</dbReference>
<evidence type="ECO:0000256" key="13">
    <source>
        <dbReference type="RuleBase" id="RU003587"/>
    </source>
</evidence>
<dbReference type="InterPro" id="IPR024759">
    <property type="entry name" value="UvrB_YAD/RRR_dom"/>
</dbReference>
<dbReference type="Gene3D" id="3.40.50.300">
    <property type="entry name" value="P-loop containing nucleotide triphosphate hydrolases"/>
    <property type="match status" value="3"/>
</dbReference>
<evidence type="ECO:0000256" key="2">
    <source>
        <dbReference type="ARBA" id="ARBA00008533"/>
    </source>
</evidence>
<evidence type="ECO:0000259" key="15">
    <source>
        <dbReference type="PROSITE" id="PS50151"/>
    </source>
</evidence>
<evidence type="ECO:0000259" key="17">
    <source>
        <dbReference type="PROSITE" id="PS51194"/>
    </source>
</evidence>
<dbReference type="Proteomes" id="UP000031189">
    <property type="component" value="Unassembled WGS sequence"/>
</dbReference>
<dbReference type="Gene3D" id="4.10.860.10">
    <property type="entry name" value="UVR domain"/>
    <property type="match status" value="1"/>
</dbReference>